<keyword evidence="1" id="KW-0472">Membrane</keyword>
<accession>A0ABU7V391</accession>
<feature type="transmembrane region" description="Helical" evidence="1">
    <location>
        <begin position="298"/>
        <end position="315"/>
    </location>
</feature>
<sequence>MARRGWMWVAFALVHGFVAVAGYQLPNAPMGDVYLVYEPWSGCALGIMDYCGTSGRQIVGITEPWVYPVLALIPMLAAWLFEAAVSYTPAWAILVTLVDAVAFAVLLGDARSRGRALAAAFWLTFMVALGPVGMYRLEGITVPLAIMGCLWLVRRPWLGSALLAAGTWIKVWPAALLAAALVAVRRRLAIVGGAVIVSAATIAVVLALGGGRYLFGFISDQTGRGLQIEAPVSAVYLWFSALDVFGSQVYYSSDLLTFQVTGPGVDAVVALMTPLLAASVLALLLLGVWGVRRGAHIVRLYPALAFALVLAFIVVNKVGSPQYMTWIVAPLVYGLVVDRATWLRPAAFAVAAGLLTQIVYPIYYNFLMTDHPAPGVVALLTARNLALVVMFAWSVIHLVRVAREGGSASARAPRRRPASVSERSAS</sequence>
<dbReference type="RefSeq" id="WP_331790471.1">
    <property type="nucleotide sequence ID" value="NZ_BAAAUO010000003.1"/>
</dbReference>
<reference evidence="2 3" key="1">
    <citation type="submission" date="2024-01" db="EMBL/GenBank/DDBJ databases">
        <title>the genome sequence of strain Microbacterium schleiferi NBRC 15075.</title>
        <authorList>
            <person name="Ding Y."/>
            <person name="Zhang G."/>
        </authorList>
    </citation>
    <scope>NUCLEOTIDE SEQUENCE [LARGE SCALE GENOMIC DNA]</scope>
    <source>
        <strain evidence="2 3">NBRC 15075</strain>
    </source>
</reference>
<evidence type="ECO:0000256" key="1">
    <source>
        <dbReference type="SAM" id="Phobius"/>
    </source>
</evidence>
<comment type="caution">
    <text evidence="2">The sequence shown here is derived from an EMBL/GenBank/DDBJ whole genome shotgun (WGS) entry which is preliminary data.</text>
</comment>
<evidence type="ECO:0000313" key="2">
    <source>
        <dbReference type="EMBL" id="MEF2253738.1"/>
    </source>
</evidence>
<dbReference type="EMBL" id="JAZHOV010000001">
    <property type="protein sequence ID" value="MEF2253738.1"/>
    <property type="molecule type" value="Genomic_DNA"/>
</dbReference>
<feature type="transmembrane region" description="Helical" evidence="1">
    <location>
        <begin position="267"/>
        <end position="291"/>
    </location>
</feature>
<evidence type="ECO:0008006" key="4">
    <source>
        <dbReference type="Google" id="ProtNLM"/>
    </source>
</evidence>
<feature type="transmembrane region" description="Helical" evidence="1">
    <location>
        <begin position="87"/>
        <end position="107"/>
    </location>
</feature>
<feature type="transmembrane region" description="Helical" evidence="1">
    <location>
        <begin position="376"/>
        <end position="399"/>
    </location>
</feature>
<evidence type="ECO:0000313" key="3">
    <source>
        <dbReference type="Proteomes" id="UP001351900"/>
    </source>
</evidence>
<feature type="transmembrane region" description="Helical" evidence="1">
    <location>
        <begin position="188"/>
        <end position="209"/>
    </location>
</feature>
<protein>
    <recommendedName>
        <fullName evidence="4">DUF2029 domain-containing protein</fullName>
    </recommendedName>
</protein>
<organism evidence="2 3">
    <name type="scientific">Microbacterium schleiferi</name>
    <dbReference type="NCBI Taxonomy" id="69362"/>
    <lineage>
        <taxon>Bacteria</taxon>
        <taxon>Bacillati</taxon>
        <taxon>Actinomycetota</taxon>
        <taxon>Actinomycetes</taxon>
        <taxon>Micrococcales</taxon>
        <taxon>Microbacteriaceae</taxon>
        <taxon>Microbacterium</taxon>
    </lineage>
</organism>
<keyword evidence="1" id="KW-1133">Transmembrane helix</keyword>
<feature type="transmembrane region" description="Helical" evidence="1">
    <location>
        <begin position="321"/>
        <end position="337"/>
    </location>
</feature>
<proteinExistence type="predicted"/>
<dbReference type="Proteomes" id="UP001351900">
    <property type="component" value="Unassembled WGS sequence"/>
</dbReference>
<feature type="transmembrane region" description="Helical" evidence="1">
    <location>
        <begin position="119"/>
        <end position="137"/>
    </location>
</feature>
<keyword evidence="3" id="KW-1185">Reference proteome</keyword>
<gene>
    <name evidence="2" type="ORF">V2V91_01140</name>
</gene>
<feature type="transmembrane region" description="Helical" evidence="1">
    <location>
        <begin position="157"/>
        <end position="181"/>
    </location>
</feature>
<keyword evidence="1" id="KW-0812">Transmembrane</keyword>
<name>A0ABU7V391_9MICO</name>
<feature type="transmembrane region" description="Helical" evidence="1">
    <location>
        <begin position="346"/>
        <end position="364"/>
    </location>
</feature>